<dbReference type="EMBL" id="GG698521">
    <property type="protein sequence ID" value="EGD99375.1"/>
    <property type="molecule type" value="Genomic_DNA"/>
</dbReference>
<reference evidence="4" key="1">
    <citation type="journal article" date="2012" name="MBio">
        <title>Comparative genome analysis of Trichophyton rubrum and related dermatophytes reveals candidate genes involved in infection.</title>
        <authorList>
            <person name="Martinez D.A."/>
            <person name="Oliver B.G."/>
            <person name="Graeser Y."/>
            <person name="Goldberg J.M."/>
            <person name="Li W."/>
            <person name="Martinez-Rossi N.M."/>
            <person name="Monod M."/>
            <person name="Shelest E."/>
            <person name="Barton R.C."/>
            <person name="Birch E."/>
            <person name="Brakhage A.A."/>
            <person name="Chen Z."/>
            <person name="Gurr S.J."/>
            <person name="Heiman D."/>
            <person name="Heitman J."/>
            <person name="Kosti I."/>
            <person name="Rossi A."/>
            <person name="Saif S."/>
            <person name="Samalova M."/>
            <person name="Saunders C.W."/>
            <person name="Shea T."/>
            <person name="Summerbell R.C."/>
            <person name="Xu J."/>
            <person name="Young S."/>
            <person name="Zeng Q."/>
            <person name="Birren B.W."/>
            <person name="Cuomo C.A."/>
            <person name="White T.C."/>
        </authorList>
    </citation>
    <scope>NUCLEOTIDE SEQUENCE [LARGE SCALE GENOMIC DNA]</scope>
    <source>
        <strain evidence="4">CBS 112818</strain>
    </source>
</reference>
<evidence type="ECO:0000313" key="3">
    <source>
        <dbReference type="EMBL" id="EGD99375.1"/>
    </source>
</evidence>
<proteinExistence type="predicted"/>
<evidence type="ECO:0000256" key="2">
    <source>
        <dbReference type="SAM" id="SignalP"/>
    </source>
</evidence>
<accession>F2S726</accession>
<evidence type="ECO:0000256" key="1">
    <source>
        <dbReference type="SAM" id="MobiDB-lite"/>
    </source>
</evidence>
<evidence type="ECO:0000313" key="4">
    <source>
        <dbReference type="Proteomes" id="UP000009172"/>
    </source>
</evidence>
<feature type="compositionally biased region" description="Basic and acidic residues" evidence="1">
    <location>
        <begin position="101"/>
        <end position="125"/>
    </location>
</feature>
<dbReference type="OrthoDB" id="4174013at2759"/>
<keyword evidence="4" id="KW-1185">Reference proteome</keyword>
<feature type="region of interest" description="Disordered" evidence="1">
    <location>
        <begin position="100"/>
        <end position="125"/>
    </location>
</feature>
<evidence type="ECO:0008006" key="5">
    <source>
        <dbReference type="Google" id="ProtNLM"/>
    </source>
</evidence>
<organism evidence="3 4">
    <name type="scientific">Trichophyton tonsurans (strain CBS 112818)</name>
    <name type="common">Scalp ringworm fungus</name>
    <dbReference type="NCBI Taxonomy" id="647933"/>
    <lineage>
        <taxon>Eukaryota</taxon>
        <taxon>Fungi</taxon>
        <taxon>Dikarya</taxon>
        <taxon>Ascomycota</taxon>
        <taxon>Pezizomycotina</taxon>
        <taxon>Eurotiomycetes</taxon>
        <taxon>Eurotiomycetidae</taxon>
        <taxon>Onygenales</taxon>
        <taxon>Arthrodermataceae</taxon>
        <taxon>Trichophyton</taxon>
    </lineage>
</organism>
<protein>
    <recommendedName>
        <fullName evidence="5">Zn(2)-C6 fungal-type domain-containing protein</fullName>
    </recommendedName>
</protein>
<feature type="chain" id="PRO_5003289449" description="Zn(2)-C6 fungal-type domain-containing protein" evidence="2">
    <location>
        <begin position="27"/>
        <end position="425"/>
    </location>
</feature>
<name>F2S726_TRIT1</name>
<feature type="signal peptide" evidence="2">
    <location>
        <begin position="1"/>
        <end position="26"/>
    </location>
</feature>
<dbReference type="HOGENOM" id="CLU_729956_0_0_1"/>
<keyword evidence="2" id="KW-0732">Signal</keyword>
<gene>
    <name evidence="3" type="ORF">TESG_06729</name>
</gene>
<dbReference type="AlphaFoldDB" id="F2S726"/>
<sequence length="425" mass="48922">MHIPKAWKAVFILLNHGFMLFSPAIAAGTIPPLAAKNSLVFGTATDGIQEPVSVNPGLVLRAASPNKNMRKCDRCRRQCKPMMIHDRKDCTKCNRCPPGTHPDRAQKKCLRDSKDDKKKKFEDKMDREKRDYNFKNYHKFRPKPLRFLRKVSVERKKYKELQDVNRDAINRMKVRRLGKCALLTPLAISREAIEKYSTGFFDENFMDSMELLDLWPEELKNFDPKYLDQSVFTDEYLDKYVDFAQEHYTKRSIDNAAPEDQQDEDKQEMGLIISPSSQELSIRSIGAVDINRRCPFCIFVVIARAIGAAVARAAARAASRAASAGARVSKILDNIAKNLKLTKGKGNKTYREQKDAAREISKNRNWLRCLRGNNPKQYNHRHVDLFHVYPTALFRSLLYLISHFFFIISLKKLLLESIGGLMELF</sequence>
<dbReference type="Proteomes" id="UP000009172">
    <property type="component" value="Unassembled WGS sequence"/>
</dbReference>